<organism evidence="3 4">
    <name type="scientific">Syphacia muris</name>
    <dbReference type="NCBI Taxonomy" id="451379"/>
    <lineage>
        <taxon>Eukaryota</taxon>
        <taxon>Metazoa</taxon>
        <taxon>Ecdysozoa</taxon>
        <taxon>Nematoda</taxon>
        <taxon>Chromadorea</taxon>
        <taxon>Rhabditida</taxon>
        <taxon>Spirurina</taxon>
        <taxon>Oxyuridomorpha</taxon>
        <taxon>Oxyuroidea</taxon>
        <taxon>Oxyuridae</taxon>
        <taxon>Syphacia</taxon>
    </lineage>
</organism>
<dbReference type="GO" id="GO:0031490">
    <property type="term" value="F:chromatin DNA binding"/>
    <property type="evidence" value="ECO:0007669"/>
    <property type="project" value="TreeGrafter"/>
</dbReference>
<proteinExistence type="predicted"/>
<evidence type="ECO:0000313" key="3">
    <source>
        <dbReference type="Proteomes" id="UP000046393"/>
    </source>
</evidence>
<feature type="domain" description="GRAM" evidence="2">
    <location>
        <begin position="43"/>
        <end position="129"/>
    </location>
</feature>
<dbReference type="InterPro" id="IPR044852">
    <property type="entry name" value="WBP2-like"/>
</dbReference>
<evidence type="ECO:0000313" key="4">
    <source>
        <dbReference type="WBParaSite" id="SMUV_0000957001-mRNA-1"/>
    </source>
</evidence>
<accession>A0A0N5AX96</accession>
<dbReference type="AlphaFoldDB" id="A0A0N5AX96"/>
<dbReference type="SUPFAM" id="SSF50729">
    <property type="entry name" value="PH domain-like"/>
    <property type="match status" value="1"/>
</dbReference>
<keyword evidence="3" id="KW-1185">Reference proteome</keyword>
<dbReference type="CDD" id="cd13214">
    <property type="entry name" value="PH-GRAM_WBP2"/>
    <property type="match status" value="1"/>
</dbReference>
<feature type="region of interest" description="Disordered" evidence="1">
    <location>
        <begin position="200"/>
        <end position="238"/>
    </location>
</feature>
<dbReference type="GO" id="GO:0003713">
    <property type="term" value="F:transcription coactivator activity"/>
    <property type="evidence" value="ECO:0007669"/>
    <property type="project" value="InterPro"/>
</dbReference>
<dbReference type="WBParaSite" id="SMUV_0000957001-mRNA-1">
    <property type="protein sequence ID" value="SMUV_0000957001-mRNA-1"/>
    <property type="gene ID" value="SMUV_0000957001"/>
</dbReference>
<dbReference type="Pfam" id="PF02893">
    <property type="entry name" value="GRAM"/>
    <property type="match status" value="1"/>
</dbReference>
<dbReference type="GO" id="GO:0005634">
    <property type="term" value="C:nucleus"/>
    <property type="evidence" value="ECO:0007669"/>
    <property type="project" value="TreeGrafter"/>
</dbReference>
<dbReference type="InterPro" id="IPR004182">
    <property type="entry name" value="GRAM"/>
</dbReference>
<dbReference type="PANTHER" id="PTHR31606">
    <property type="entry name" value="WW DOMAIN BINDING PROTEIN 2, ISOFORM E"/>
    <property type="match status" value="1"/>
</dbReference>
<name>A0A0N5AX96_9BILA</name>
<dbReference type="STRING" id="451379.A0A0N5AX96"/>
<dbReference type="Proteomes" id="UP000046393">
    <property type="component" value="Unplaced"/>
</dbReference>
<reference evidence="4" key="1">
    <citation type="submission" date="2017-02" db="UniProtKB">
        <authorList>
            <consortium name="WormBaseParasite"/>
        </authorList>
    </citation>
    <scope>IDENTIFICATION</scope>
</reference>
<dbReference type="PANTHER" id="PTHR31606:SF1">
    <property type="entry name" value="WW DOMAIN BINDING PROTEIN 2, ISOFORM E"/>
    <property type="match status" value="1"/>
</dbReference>
<sequence>MSVNVAHTADGRGVLIYNGEMILLYTKEVDVSFSNSNYPAFHGKKVGNLYLTSHRIIFINRNRDALGSFSLPFHCIRNLKLEQPVFGANYLKGTALAQPGGNWEGEVTFKLTFNKGGCIDFGQALLKAAEMGNTSQFQAYGVPPPYSPPPPNFYQPQPAFYTPRGNNYNGFQAPTNVFPDQPPAGNVFMYDAPPPYTGIGPNCPPVPAGQLGQVYPTIPNSSDAPPSYDQASAIPEKR</sequence>
<evidence type="ECO:0000256" key="1">
    <source>
        <dbReference type="SAM" id="MobiDB-lite"/>
    </source>
</evidence>
<evidence type="ECO:0000259" key="2">
    <source>
        <dbReference type="Pfam" id="PF02893"/>
    </source>
</evidence>
<dbReference type="InterPro" id="IPR011993">
    <property type="entry name" value="PH-like_dom_sf"/>
</dbReference>
<dbReference type="Gene3D" id="2.30.29.30">
    <property type="entry name" value="Pleckstrin-homology domain (PH domain)/Phosphotyrosine-binding domain (PTB)"/>
    <property type="match status" value="1"/>
</dbReference>
<protein>
    <submittedName>
        <fullName evidence="4">GRAM domain-containing protein</fullName>
    </submittedName>
</protein>